<dbReference type="RefSeq" id="WP_092738068.1">
    <property type="nucleotide sequence ID" value="NZ_FNOV01000002.1"/>
</dbReference>
<dbReference type="PROSITE" id="PS51257">
    <property type="entry name" value="PROKAR_LIPOPROTEIN"/>
    <property type="match status" value="1"/>
</dbReference>
<accession>A0A1H3D7J4</accession>
<dbReference type="EMBL" id="FNOV01000002">
    <property type="protein sequence ID" value="SDX62371.1"/>
    <property type="molecule type" value="Genomic_DNA"/>
</dbReference>
<proteinExistence type="predicted"/>
<evidence type="ECO:0000256" key="1">
    <source>
        <dbReference type="SAM" id="SignalP"/>
    </source>
</evidence>
<feature type="chain" id="PRO_5011782307" evidence="1">
    <location>
        <begin position="22"/>
        <end position="169"/>
    </location>
</feature>
<dbReference type="OrthoDB" id="1367363at2"/>
<gene>
    <name evidence="2" type="ORF">SAMN04488069_102252</name>
</gene>
<dbReference type="Proteomes" id="UP000199249">
    <property type="component" value="Unassembled WGS sequence"/>
</dbReference>
<evidence type="ECO:0000313" key="3">
    <source>
        <dbReference type="Proteomes" id="UP000199249"/>
    </source>
</evidence>
<feature type="signal peptide" evidence="1">
    <location>
        <begin position="1"/>
        <end position="21"/>
    </location>
</feature>
<dbReference type="STRING" id="651662.SAMN04488069_102252"/>
<evidence type="ECO:0000313" key="2">
    <source>
        <dbReference type="EMBL" id="SDX62371.1"/>
    </source>
</evidence>
<name>A0A1H3D7J4_9BACT</name>
<dbReference type="AlphaFoldDB" id="A0A1H3D7J4"/>
<keyword evidence="1" id="KW-0732">Signal</keyword>
<sequence>MPPIKQLISIFILAILLTACSAEEVNTTSSEPLTISVELADGPMERPRYGVAIKATLTNNTADTLRYGTLSCSWQDTYILDTEELRIQGTSCDKNIPKLAAIPPRGKEKKIMVLVTDRSVEKSPAIRFRVGFHWLNASNYQEAFEKIEQLQNTGIKNTENIVWSNPVEF</sequence>
<reference evidence="3" key="1">
    <citation type="submission" date="2016-10" db="EMBL/GenBank/DDBJ databases">
        <authorList>
            <person name="Varghese N."/>
            <person name="Submissions S."/>
        </authorList>
    </citation>
    <scope>NUCLEOTIDE SEQUENCE [LARGE SCALE GENOMIC DNA]</scope>
    <source>
        <strain evidence="3">CGMCC 1.8975</strain>
    </source>
</reference>
<keyword evidence="3" id="KW-1185">Reference proteome</keyword>
<organism evidence="2 3">
    <name type="scientific">Hymenobacter psychrophilus</name>
    <dbReference type="NCBI Taxonomy" id="651662"/>
    <lineage>
        <taxon>Bacteria</taxon>
        <taxon>Pseudomonadati</taxon>
        <taxon>Bacteroidota</taxon>
        <taxon>Cytophagia</taxon>
        <taxon>Cytophagales</taxon>
        <taxon>Hymenobacteraceae</taxon>
        <taxon>Hymenobacter</taxon>
    </lineage>
</organism>
<protein>
    <submittedName>
        <fullName evidence="2">Uncharacterized protein</fullName>
    </submittedName>
</protein>